<evidence type="ECO:0000313" key="2">
    <source>
        <dbReference type="EMBL" id="CAK98819.1"/>
    </source>
</evidence>
<sequence length="190" mass="23391">MIFRLIITNNYNINSNSGYVFGGDLQNKYGLQYKKIEEQKIGYNVFELQAQKENDMYRYYDFNFGIYNWQEINNGGLFPDKQWFQVQYITPKGWWDLETHIKNAVIWIVNTIPGVKQESEYKNIIYYLVLKTHFLYYYFQLIFNYYLLVVVVIFLLVCFYHFHYYLFFQIFYNWLMLLCLLRLIRLLLLC</sequence>
<dbReference type="Pfam" id="PF12461">
    <property type="entry name" value="DUF3688"/>
    <property type="match status" value="1"/>
</dbReference>
<dbReference type="EMBL" id="AM285305">
    <property type="protein sequence ID" value="CAK98819.1"/>
    <property type="molecule type" value="Genomic_DNA"/>
</dbReference>
<keyword evidence="1" id="KW-1133">Transmembrane helix</keyword>
<accession>Q14NW0</accession>
<name>Q14NW0_SPICI</name>
<proteinExistence type="predicted"/>
<feature type="transmembrane region" description="Helical" evidence="1">
    <location>
        <begin position="135"/>
        <end position="156"/>
    </location>
</feature>
<reference evidence="2" key="1">
    <citation type="journal article" date="2010" name="Appl. Environ. Microbiol.">
        <title>Partial chromosome sequence of Spiroplasma citri reveals extensive viral invasion and important gene decay.</title>
        <authorList>
            <person name="Carle P."/>
            <person name="Saillard C."/>
            <person name="Carrere N."/>
            <person name="Carrere S."/>
            <person name="Duret S."/>
            <person name="Eveillard S."/>
            <person name="Gaurivaud P."/>
            <person name="Gourgues G."/>
            <person name="Gouzy J."/>
            <person name="Salar P."/>
            <person name="Verdin E."/>
            <person name="Breton M."/>
            <person name="Blanchard A."/>
            <person name="Laigret F."/>
            <person name="Bove J.M."/>
            <person name="Renaudin J."/>
            <person name="Foissac X."/>
        </authorList>
    </citation>
    <scope>NUCLEOTIDE SEQUENCE</scope>
    <source>
        <strain evidence="2">GII3-3X</strain>
    </source>
</reference>
<dbReference type="InterPro" id="IPR022160">
    <property type="entry name" value="Phage_1-C74_Orf1"/>
</dbReference>
<organism evidence="2">
    <name type="scientific">Spiroplasma citri</name>
    <dbReference type="NCBI Taxonomy" id="2133"/>
    <lineage>
        <taxon>Bacteria</taxon>
        <taxon>Bacillati</taxon>
        <taxon>Mycoplasmatota</taxon>
        <taxon>Mollicutes</taxon>
        <taxon>Entomoplasmatales</taxon>
        <taxon>Spiroplasmataceae</taxon>
        <taxon>Spiroplasma</taxon>
    </lineage>
</organism>
<keyword evidence="1" id="KW-0472">Membrane</keyword>
<dbReference type="AlphaFoldDB" id="Q14NW0"/>
<feature type="transmembrane region" description="Helical" evidence="1">
    <location>
        <begin position="162"/>
        <end position="184"/>
    </location>
</feature>
<gene>
    <name evidence="2" type="primary">orf1</name>
    <name evidence="2" type="ORF">SPICI04_027</name>
</gene>
<keyword evidence="1" id="KW-0812">Transmembrane</keyword>
<evidence type="ECO:0000256" key="1">
    <source>
        <dbReference type="SAM" id="Phobius"/>
    </source>
</evidence>
<protein>
    <submittedName>
        <fullName evidence="2">Plectrovirus spv1-c74 orf 1 n-terminal and c-terminal truncated protein</fullName>
    </submittedName>
</protein>